<accession>A0AAD7B2D9</accession>
<dbReference type="Gene3D" id="3.80.10.10">
    <property type="entry name" value="Ribonuclease Inhibitor"/>
    <property type="match status" value="1"/>
</dbReference>
<dbReference type="EMBL" id="JARKIF010000043">
    <property type="protein sequence ID" value="KAJ7608712.1"/>
    <property type="molecule type" value="Genomic_DNA"/>
</dbReference>
<sequence length="522" mass="59339">MSQAGLSRLKGTNDRPSELEVLQVREIQTEAQKKLDIIEARLDEELEGHSTLEILERNGAALRKTIELCQSILSATRQLPPEILTQIFLFSLPSMEEARRMEWDQSLQKSPWVLCHVCSRWRAVALASPALWTLILVQPVKDDDGDPCSVAMIEAQISRSGNSPLDIIFDYEPWRGDTYAADEAIKLLARCSTRWRSLSITGCYLKELPRIRGRVPLLENLFVGNVGEDEEYGDTPPPNYLDHFQIAPRLRYLEVEACSPYFKVPWGTLTRYVAEGSWAAHISALTQLENLESCRLMISHETDLDDPFTWGNKTVQLARLRRVELSCQRVDSGEYWSWPQWLSLPALTELSINGTMFRGLARLIQDSKCSLKRLYITRGAPDRELTLPVFQSSPHITELVICLIDRFLSTGRANNSIPLISLLTIEPNTPVLLPQLKDLVIVHPGKAEEDIARMLVTRWNTSLENQSIARLRSLRLVEGDPQSHNLIQTLDAMKERGVAVVRSPREYQERNRGDADEAFVIY</sequence>
<dbReference type="Proteomes" id="UP001221142">
    <property type="component" value="Unassembled WGS sequence"/>
</dbReference>
<comment type="caution">
    <text evidence="1">The sequence shown here is derived from an EMBL/GenBank/DDBJ whole genome shotgun (WGS) entry which is preliminary data.</text>
</comment>
<evidence type="ECO:0000313" key="2">
    <source>
        <dbReference type="Proteomes" id="UP001221142"/>
    </source>
</evidence>
<gene>
    <name evidence="1" type="ORF">FB45DRAFT_845849</name>
</gene>
<dbReference type="AlphaFoldDB" id="A0AAD7B2D9"/>
<evidence type="ECO:0008006" key="3">
    <source>
        <dbReference type="Google" id="ProtNLM"/>
    </source>
</evidence>
<protein>
    <recommendedName>
        <fullName evidence="3">F-box domain-containing protein</fullName>
    </recommendedName>
</protein>
<keyword evidence="2" id="KW-1185">Reference proteome</keyword>
<evidence type="ECO:0000313" key="1">
    <source>
        <dbReference type="EMBL" id="KAJ7608712.1"/>
    </source>
</evidence>
<proteinExistence type="predicted"/>
<organism evidence="1 2">
    <name type="scientific">Roridomyces roridus</name>
    <dbReference type="NCBI Taxonomy" id="1738132"/>
    <lineage>
        <taxon>Eukaryota</taxon>
        <taxon>Fungi</taxon>
        <taxon>Dikarya</taxon>
        <taxon>Basidiomycota</taxon>
        <taxon>Agaricomycotina</taxon>
        <taxon>Agaricomycetes</taxon>
        <taxon>Agaricomycetidae</taxon>
        <taxon>Agaricales</taxon>
        <taxon>Marasmiineae</taxon>
        <taxon>Mycenaceae</taxon>
        <taxon>Roridomyces</taxon>
    </lineage>
</organism>
<reference evidence="1" key="1">
    <citation type="submission" date="2023-03" db="EMBL/GenBank/DDBJ databases">
        <title>Massive genome expansion in bonnet fungi (Mycena s.s.) driven by repeated elements and novel gene families across ecological guilds.</title>
        <authorList>
            <consortium name="Lawrence Berkeley National Laboratory"/>
            <person name="Harder C.B."/>
            <person name="Miyauchi S."/>
            <person name="Viragh M."/>
            <person name="Kuo A."/>
            <person name="Thoen E."/>
            <person name="Andreopoulos B."/>
            <person name="Lu D."/>
            <person name="Skrede I."/>
            <person name="Drula E."/>
            <person name="Henrissat B."/>
            <person name="Morin E."/>
            <person name="Kohler A."/>
            <person name="Barry K."/>
            <person name="LaButti K."/>
            <person name="Morin E."/>
            <person name="Salamov A."/>
            <person name="Lipzen A."/>
            <person name="Mereny Z."/>
            <person name="Hegedus B."/>
            <person name="Baldrian P."/>
            <person name="Stursova M."/>
            <person name="Weitz H."/>
            <person name="Taylor A."/>
            <person name="Grigoriev I.V."/>
            <person name="Nagy L.G."/>
            <person name="Martin F."/>
            <person name="Kauserud H."/>
        </authorList>
    </citation>
    <scope>NUCLEOTIDE SEQUENCE</scope>
    <source>
        <strain evidence="1">9284</strain>
    </source>
</reference>
<dbReference type="InterPro" id="IPR032675">
    <property type="entry name" value="LRR_dom_sf"/>
</dbReference>
<dbReference type="SUPFAM" id="SSF52047">
    <property type="entry name" value="RNI-like"/>
    <property type="match status" value="1"/>
</dbReference>
<name>A0AAD7B2D9_9AGAR</name>